<dbReference type="Pfam" id="PF13032">
    <property type="entry name" value="RNaseH_pPIWI_RE"/>
    <property type="match status" value="1"/>
</dbReference>
<dbReference type="Pfam" id="PF18157">
    <property type="entry name" value="MID_pPIWI_RE"/>
    <property type="match status" value="1"/>
</dbReference>
<evidence type="ECO:0000259" key="1">
    <source>
        <dbReference type="Pfam" id="PF13032"/>
    </source>
</evidence>
<evidence type="ECO:0008006" key="7">
    <source>
        <dbReference type="Google" id="ProtNLM"/>
    </source>
</evidence>
<dbReference type="EMBL" id="LMTZ01000129">
    <property type="protein sequence ID" value="KST64034.1"/>
    <property type="molecule type" value="Genomic_DNA"/>
</dbReference>
<dbReference type="InterPro" id="IPR025085">
    <property type="entry name" value="pPIWI_RE_X"/>
</dbReference>
<reference evidence="5 6" key="1">
    <citation type="journal article" date="2015" name="Genome Announc.">
        <title>Draft Genome of the Euendolithic (true boring) Cyanobacterium Mastigocoleus testarum strain BC008.</title>
        <authorList>
            <person name="Guida B.S."/>
            <person name="Garcia-Pichel F."/>
        </authorList>
    </citation>
    <scope>NUCLEOTIDE SEQUENCE [LARGE SCALE GENOMIC DNA]</scope>
    <source>
        <strain evidence="5 6">BC008</strain>
    </source>
</reference>
<dbReference type="RefSeq" id="WP_027844734.1">
    <property type="nucleotide sequence ID" value="NZ_LMTZ01000118.1"/>
</dbReference>
<evidence type="ECO:0000259" key="2">
    <source>
        <dbReference type="Pfam" id="PF13111"/>
    </source>
</evidence>
<dbReference type="AlphaFoldDB" id="A0A0V7ZJR2"/>
<organism evidence="5 6">
    <name type="scientific">Mastigocoleus testarum BC008</name>
    <dbReference type="NCBI Taxonomy" id="371196"/>
    <lineage>
        <taxon>Bacteria</taxon>
        <taxon>Bacillati</taxon>
        <taxon>Cyanobacteriota</taxon>
        <taxon>Cyanophyceae</taxon>
        <taxon>Nostocales</taxon>
        <taxon>Hapalosiphonaceae</taxon>
        <taxon>Mastigocoleus</taxon>
    </lineage>
</organism>
<evidence type="ECO:0000259" key="3">
    <source>
        <dbReference type="Pfam" id="PF18157"/>
    </source>
</evidence>
<feature type="domain" description="pPIWI-RE module N-terminal" evidence="2">
    <location>
        <begin position="36"/>
        <end position="445"/>
    </location>
</feature>
<feature type="domain" description="Prokaryotic pPIWI-RE MID" evidence="3">
    <location>
        <begin position="527"/>
        <end position="685"/>
    </location>
</feature>
<gene>
    <name evidence="4" type="ORF">BC008_40270</name>
    <name evidence="5" type="ORF">BC008_41245</name>
</gene>
<dbReference type="Pfam" id="PF13111">
    <property type="entry name" value="pPIWI_RE_X"/>
    <property type="match status" value="1"/>
</dbReference>
<proteinExistence type="predicted"/>
<dbReference type="EMBL" id="LMTZ01000118">
    <property type="protein sequence ID" value="KST64744.1"/>
    <property type="molecule type" value="Genomic_DNA"/>
</dbReference>
<dbReference type="OrthoDB" id="8967587at2"/>
<evidence type="ECO:0000313" key="5">
    <source>
        <dbReference type="EMBL" id="KST64744.1"/>
    </source>
</evidence>
<sequence>MTTKTPYTTEINENQVNQILYAQIQRKPLGTIPLVFTIPQSLAPVEIKGSTICWTKEALAEFSLMNSEIKNIKNLPYSSLRSFLEFKLSNVRTIEPSMGLSRYAINQRKQQNFAYIDSGELQQTTKVLKPILHDWLEIYLAYFAQKEGISEDIIERLRELQEQNKLLSIKLFKSQIYPWSQYEESGTARPYRYSFPALADHLARLIAGHEIFQGLGGIKRIISSKVGSSVELITDIISLDDKGSFSLVVEIELITFPSVSQPLIKIDIHKRRWLSSIKEKAFDHNSINGYIFSKHHDYTQSVMPEAYRVFNFKLNRRKNRNTGKWEWQPDDAFSVLQRELNLPLNISNAEQIIQGKASTDDYQVLLTYRNGLQEKKYDIDVGVPEKDKLEAFQAIAKILDSKGIKPFDGYSEVKFGKGKSHPKDITASRTINTPTSFSAILESLENEDVSDFTAKYCDQMGEEEINNLLKTHFEFELSEQGIKKNLRFNSQSKNQRDQIEELKDLIQANQQAIQRLYPKKKPLLIIFHENETRKTTRFLEAVINMLWGDTLEIQLLRLPENTHGPEEALPGSNLKKQERFEERLEAWKSTAKQVAEIKRPKFCLVMARNFYPHPNESSKKAHDDLVNKPATRQALASIGHSCVQFILPPQIWVKSGDIKISEFIIRAQASIKELIWAHSGRIDCVKEKVDKWFSDLDIKDRPQEIIVITVVRKNAGRMRGGIGKTFLPIAIKTNVENGLSQMCYCYEDPKTKNFLTTSWETFTEALFNIAKISPVYIGKNSEERKQRFQNFVDDIISNSVISYPGNSSKNLVVMIDSSNCVQLWDWLKDSKINLSNIDMNCKNYMQDNWRGARIVRIRQDLAPGIIANKVKCLAKTFREDNRNKEELKRNENKRREIPVPSSPTGLYKLDVENKTGCIPYLSIGKKTTTQKQRGVSCYREIELDEVLKDEEVDEDAKKTYVKVKNEAGLEIKFIDKQKPYIGQWATPNPLEIVVTLRQEQDKPDNIAGFVESLRYGYGHFNEWTKLPAPLFFERVVRDYISAFKLEEEEDEN</sequence>
<evidence type="ECO:0000313" key="4">
    <source>
        <dbReference type="EMBL" id="KST64034.1"/>
    </source>
</evidence>
<evidence type="ECO:0000313" key="6">
    <source>
        <dbReference type="Proteomes" id="UP000053372"/>
    </source>
</evidence>
<name>A0A0V7ZJR2_9CYAN</name>
<feature type="domain" description="pPIWI-RE RNaseH" evidence="1">
    <location>
        <begin position="705"/>
        <end position="1041"/>
    </location>
</feature>
<protein>
    <recommendedName>
        <fullName evidence="7">DUF3893 domain-containing protein</fullName>
    </recommendedName>
</protein>
<accession>A0A0V7ZJR2</accession>
<keyword evidence="6" id="KW-1185">Reference proteome</keyword>
<dbReference type="Proteomes" id="UP000053372">
    <property type="component" value="Unassembled WGS sequence"/>
</dbReference>
<comment type="caution">
    <text evidence="5">The sequence shown here is derived from an EMBL/GenBank/DDBJ whole genome shotgun (WGS) entry which is preliminary data.</text>
</comment>
<dbReference type="InterPro" id="IPR024996">
    <property type="entry name" value="RNaseH_pPIWI_RE"/>
</dbReference>
<dbReference type="InterPro" id="IPR040496">
    <property type="entry name" value="MID_pPIWI_RE"/>
</dbReference>